<comment type="similarity">
    <text evidence="1">Belongs to the arginase family. Agmatinase subfamily.</text>
</comment>
<dbReference type="InterPro" id="IPR006035">
    <property type="entry name" value="Ureohydrolase"/>
</dbReference>
<evidence type="ECO:0008006" key="8">
    <source>
        <dbReference type="Google" id="ProtNLM"/>
    </source>
</evidence>
<keyword evidence="7" id="KW-1185">Reference proteome</keyword>
<comment type="caution">
    <text evidence="6">The sequence shown here is derived from an EMBL/GenBank/DDBJ whole genome shotgun (WGS) entry which is preliminary data.</text>
</comment>
<protein>
    <recommendedName>
        <fullName evidence="8">Agmatinase</fullName>
    </recommendedName>
</protein>
<keyword evidence="3 4" id="KW-0378">Hydrolase</keyword>
<name>A0A8H5AY95_9AGAR</name>
<evidence type="ECO:0000256" key="2">
    <source>
        <dbReference type="ARBA" id="ARBA00022723"/>
    </source>
</evidence>
<reference evidence="6 7" key="1">
    <citation type="journal article" date="2020" name="ISME J.">
        <title>Uncovering the hidden diversity of litter-decomposition mechanisms in mushroom-forming fungi.</title>
        <authorList>
            <person name="Floudas D."/>
            <person name="Bentzer J."/>
            <person name="Ahren D."/>
            <person name="Johansson T."/>
            <person name="Persson P."/>
            <person name="Tunlid A."/>
        </authorList>
    </citation>
    <scope>NUCLEOTIDE SEQUENCE [LARGE SCALE GENOMIC DNA]</scope>
    <source>
        <strain evidence="6 7">CBS 101986</strain>
    </source>
</reference>
<evidence type="ECO:0000256" key="3">
    <source>
        <dbReference type="ARBA" id="ARBA00022801"/>
    </source>
</evidence>
<keyword evidence="2" id="KW-0479">Metal-binding</keyword>
<evidence type="ECO:0000256" key="1">
    <source>
        <dbReference type="ARBA" id="ARBA00009227"/>
    </source>
</evidence>
<dbReference type="PROSITE" id="PS01053">
    <property type="entry name" value="ARGINASE_1"/>
    <property type="match status" value="1"/>
</dbReference>
<sequence length="409" mass="44502">MFRGLLLVLLAVALTQSQAHQHSPSDPIQHQFTFAQDSLTGGQKPFTGPTWAEKYGSQYDSTFSGPLSFSHLPYARCLETNDNFDIAVLGFPFDTGVTYRPGARFGPYAIRSGSRRQRDARGYTLSWAHDPFAEGKKIVDCGDVPISPFDNALALDQMEVAYSTLLERTPPSSTLSHNSSDSSVTKALARDDKEHPRIITLGGDHTIVLPILRSLNKVYGPISVIHFDAHLDTWATYPGQTTEQSRVTHGTFFYLAQEEGLLGNNSIHGGIRCKLAGLSDLENDEEVGFQIISTDDIDDLGIPAIVKKIRKRIGDSPVYLSLDIDVIDPGLAPATGTPEAGGWTTREMKRILRGLAGLNFVGADIVEVAPAYDNAEITGIAAADLVHDFLSMLLTKTPPKTPGHRIGDD</sequence>
<dbReference type="GO" id="GO:0008783">
    <property type="term" value="F:agmatinase activity"/>
    <property type="evidence" value="ECO:0007669"/>
    <property type="project" value="TreeGrafter"/>
</dbReference>
<dbReference type="Pfam" id="PF00491">
    <property type="entry name" value="Arginase"/>
    <property type="match status" value="1"/>
</dbReference>
<evidence type="ECO:0000313" key="7">
    <source>
        <dbReference type="Proteomes" id="UP000567179"/>
    </source>
</evidence>
<dbReference type="SUPFAM" id="SSF52768">
    <property type="entry name" value="Arginase/deacetylase"/>
    <property type="match status" value="1"/>
</dbReference>
<keyword evidence="5" id="KW-0732">Signal</keyword>
<proteinExistence type="inferred from homology"/>
<accession>A0A8H5AY95</accession>
<dbReference type="GO" id="GO:0033389">
    <property type="term" value="P:putrescine biosynthetic process from arginine, via agmatine"/>
    <property type="evidence" value="ECO:0007669"/>
    <property type="project" value="TreeGrafter"/>
</dbReference>
<feature type="signal peptide" evidence="5">
    <location>
        <begin position="1"/>
        <end position="19"/>
    </location>
</feature>
<dbReference type="PANTHER" id="PTHR11358">
    <property type="entry name" value="ARGINASE/AGMATINASE"/>
    <property type="match status" value="1"/>
</dbReference>
<dbReference type="Proteomes" id="UP000567179">
    <property type="component" value="Unassembled WGS sequence"/>
</dbReference>
<dbReference type="PANTHER" id="PTHR11358:SF26">
    <property type="entry name" value="GUANIDINO ACID HYDROLASE, MITOCHONDRIAL"/>
    <property type="match status" value="1"/>
</dbReference>
<feature type="chain" id="PRO_5034954127" description="Agmatinase" evidence="5">
    <location>
        <begin position="20"/>
        <end position="409"/>
    </location>
</feature>
<dbReference type="InterPro" id="IPR023696">
    <property type="entry name" value="Ureohydrolase_dom_sf"/>
</dbReference>
<evidence type="ECO:0000256" key="4">
    <source>
        <dbReference type="RuleBase" id="RU003684"/>
    </source>
</evidence>
<dbReference type="GO" id="GO:0046872">
    <property type="term" value="F:metal ion binding"/>
    <property type="evidence" value="ECO:0007669"/>
    <property type="project" value="UniProtKB-KW"/>
</dbReference>
<dbReference type="PRINTS" id="PR00116">
    <property type="entry name" value="ARGINASE"/>
</dbReference>
<dbReference type="InterPro" id="IPR020855">
    <property type="entry name" value="Ureohydrolase_Mn_BS"/>
</dbReference>
<dbReference type="OrthoDB" id="288726at2759"/>
<organism evidence="6 7">
    <name type="scientific">Psilocybe cf. subviscida</name>
    <dbReference type="NCBI Taxonomy" id="2480587"/>
    <lineage>
        <taxon>Eukaryota</taxon>
        <taxon>Fungi</taxon>
        <taxon>Dikarya</taxon>
        <taxon>Basidiomycota</taxon>
        <taxon>Agaricomycotina</taxon>
        <taxon>Agaricomycetes</taxon>
        <taxon>Agaricomycetidae</taxon>
        <taxon>Agaricales</taxon>
        <taxon>Agaricineae</taxon>
        <taxon>Strophariaceae</taxon>
        <taxon>Psilocybe</taxon>
    </lineage>
</organism>
<dbReference type="AlphaFoldDB" id="A0A8H5AY95"/>
<evidence type="ECO:0000256" key="5">
    <source>
        <dbReference type="SAM" id="SignalP"/>
    </source>
</evidence>
<evidence type="ECO:0000313" key="6">
    <source>
        <dbReference type="EMBL" id="KAF5313142.1"/>
    </source>
</evidence>
<dbReference type="EMBL" id="JAACJJ010000056">
    <property type="protein sequence ID" value="KAF5313142.1"/>
    <property type="molecule type" value="Genomic_DNA"/>
</dbReference>
<dbReference type="CDD" id="cd11592">
    <property type="entry name" value="Agmatinase_PAH"/>
    <property type="match status" value="1"/>
</dbReference>
<dbReference type="FunFam" id="3.40.800.10:FF:000014">
    <property type="entry name" value="Arginase family protein"/>
    <property type="match status" value="1"/>
</dbReference>
<gene>
    <name evidence="6" type="ORF">D9619_002648</name>
</gene>
<dbReference type="PROSITE" id="PS51409">
    <property type="entry name" value="ARGINASE_2"/>
    <property type="match status" value="1"/>
</dbReference>
<dbReference type="Gene3D" id="3.40.800.10">
    <property type="entry name" value="Ureohydrolase domain"/>
    <property type="match status" value="1"/>
</dbReference>